<keyword evidence="3" id="KW-1185">Reference proteome</keyword>
<dbReference type="Proteomes" id="UP000241788">
    <property type="component" value="Unassembled WGS sequence"/>
</dbReference>
<dbReference type="OrthoDB" id="6028428at2"/>
<evidence type="ECO:0000256" key="1">
    <source>
        <dbReference type="SAM" id="SignalP"/>
    </source>
</evidence>
<organism evidence="2 3">
    <name type="scientific">Solilutibacter tolerans</name>
    <dbReference type="NCBI Taxonomy" id="1604334"/>
    <lineage>
        <taxon>Bacteria</taxon>
        <taxon>Pseudomonadati</taxon>
        <taxon>Pseudomonadota</taxon>
        <taxon>Gammaproteobacteria</taxon>
        <taxon>Lysobacterales</taxon>
        <taxon>Lysobacteraceae</taxon>
        <taxon>Solilutibacter</taxon>
    </lineage>
</organism>
<name>A0A1N6QH41_9GAMM</name>
<evidence type="ECO:0000313" key="3">
    <source>
        <dbReference type="Proteomes" id="UP000241788"/>
    </source>
</evidence>
<reference evidence="3" key="1">
    <citation type="submission" date="2017-01" db="EMBL/GenBank/DDBJ databases">
        <authorList>
            <person name="Varghese N."/>
            <person name="Submissions S."/>
        </authorList>
    </citation>
    <scope>NUCLEOTIDE SEQUENCE [LARGE SCALE GENOMIC DNA]</scope>
    <source>
        <strain evidence="3">UM1</strain>
    </source>
</reference>
<dbReference type="AlphaFoldDB" id="A0A1N6QH41"/>
<proteinExistence type="predicted"/>
<evidence type="ECO:0000313" key="2">
    <source>
        <dbReference type="EMBL" id="SIQ15832.1"/>
    </source>
</evidence>
<dbReference type="RefSeq" id="WP_129582803.1">
    <property type="nucleotide sequence ID" value="NZ_FTLW01000002.1"/>
</dbReference>
<protein>
    <submittedName>
        <fullName evidence="2">Uncharacterized protein</fullName>
    </submittedName>
</protein>
<dbReference type="EMBL" id="FTLW01000002">
    <property type="protein sequence ID" value="SIQ15832.1"/>
    <property type="molecule type" value="Genomic_DNA"/>
</dbReference>
<keyword evidence="1" id="KW-0732">Signal</keyword>
<feature type="chain" id="PRO_5012455765" evidence="1">
    <location>
        <begin position="19"/>
        <end position="125"/>
    </location>
</feature>
<sequence>MRLVIGFVFLLSPLVVYAQAKHYGDVSYAKPHDCSIITQQNPLNPYAYLFRNHCEQSDARYKQSVAKIMGRPQPSTKVLVVPAHGSSEAKRYGAACMGGLVMLRIKNGWEQALDGDRRYFACRVK</sequence>
<gene>
    <name evidence="2" type="ORF">SAMN05421546_0700</name>
</gene>
<dbReference type="STRING" id="1604334.SAMN05421546_0700"/>
<accession>A0A1N6QH41</accession>
<feature type="signal peptide" evidence="1">
    <location>
        <begin position="1"/>
        <end position="18"/>
    </location>
</feature>